<feature type="non-terminal residue" evidence="1">
    <location>
        <position position="96"/>
    </location>
</feature>
<accession>A0ACA9NCV5</accession>
<name>A0ACA9NCV5_9GLOM</name>
<sequence length="96" mass="11152">KVGGDVNACYKLQNYVTEQGNLENIKQEVKNVYFGKQSGKLGEVSIENCMRLMKELKTPMMNIMQVSSEEYDEIIKMTTEEIRELNSYYPIIRVYA</sequence>
<evidence type="ECO:0000313" key="1">
    <source>
        <dbReference type="EMBL" id="CAG8642397.1"/>
    </source>
</evidence>
<dbReference type="Proteomes" id="UP000789860">
    <property type="component" value="Unassembled WGS sequence"/>
</dbReference>
<dbReference type="EMBL" id="CAJVPM010021879">
    <property type="protein sequence ID" value="CAG8642397.1"/>
    <property type="molecule type" value="Genomic_DNA"/>
</dbReference>
<evidence type="ECO:0000313" key="2">
    <source>
        <dbReference type="Proteomes" id="UP000789860"/>
    </source>
</evidence>
<comment type="caution">
    <text evidence="1">The sequence shown here is derived from an EMBL/GenBank/DDBJ whole genome shotgun (WGS) entry which is preliminary data.</text>
</comment>
<organism evidence="1 2">
    <name type="scientific">Scutellospora calospora</name>
    <dbReference type="NCBI Taxonomy" id="85575"/>
    <lineage>
        <taxon>Eukaryota</taxon>
        <taxon>Fungi</taxon>
        <taxon>Fungi incertae sedis</taxon>
        <taxon>Mucoromycota</taxon>
        <taxon>Glomeromycotina</taxon>
        <taxon>Glomeromycetes</taxon>
        <taxon>Diversisporales</taxon>
        <taxon>Gigasporaceae</taxon>
        <taxon>Scutellospora</taxon>
    </lineage>
</organism>
<gene>
    <name evidence="1" type="ORF">SCALOS_LOCUS8371</name>
</gene>
<keyword evidence="2" id="KW-1185">Reference proteome</keyword>
<protein>
    <submittedName>
        <fullName evidence="1">9546_t:CDS:1</fullName>
    </submittedName>
</protein>
<reference evidence="1" key="1">
    <citation type="submission" date="2021-06" db="EMBL/GenBank/DDBJ databases">
        <authorList>
            <person name="Kallberg Y."/>
            <person name="Tangrot J."/>
            <person name="Rosling A."/>
        </authorList>
    </citation>
    <scope>NUCLEOTIDE SEQUENCE</scope>
    <source>
        <strain evidence="1">AU212A</strain>
    </source>
</reference>
<feature type="non-terminal residue" evidence="1">
    <location>
        <position position="1"/>
    </location>
</feature>
<proteinExistence type="predicted"/>